<feature type="compositionally biased region" description="Low complexity" evidence="1">
    <location>
        <begin position="183"/>
        <end position="218"/>
    </location>
</feature>
<dbReference type="GO" id="GO:0004620">
    <property type="term" value="F:phospholipase activity"/>
    <property type="evidence" value="ECO:0007669"/>
    <property type="project" value="TreeGrafter"/>
</dbReference>
<dbReference type="GO" id="GO:0046513">
    <property type="term" value="P:ceramide biosynthetic process"/>
    <property type="evidence" value="ECO:0007669"/>
    <property type="project" value="TreeGrafter"/>
</dbReference>
<evidence type="ECO:0000313" key="2">
    <source>
        <dbReference type="EMBL" id="KAG2434362.1"/>
    </source>
</evidence>
<dbReference type="InterPro" id="IPR036770">
    <property type="entry name" value="Ankyrin_rpt-contain_sf"/>
</dbReference>
<dbReference type="Gene3D" id="1.25.40.20">
    <property type="entry name" value="Ankyrin repeat-containing domain"/>
    <property type="match status" value="1"/>
</dbReference>
<organism evidence="2 3">
    <name type="scientific">Chlamydomonas schloesseri</name>
    <dbReference type="NCBI Taxonomy" id="2026947"/>
    <lineage>
        <taxon>Eukaryota</taxon>
        <taxon>Viridiplantae</taxon>
        <taxon>Chlorophyta</taxon>
        <taxon>core chlorophytes</taxon>
        <taxon>Chlorophyceae</taxon>
        <taxon>CS clade</taxon>
        <taxon>Chlamydomonadales</taxon>
        <taxon>Chlamydomonadaceae</taxon>
        <taxon>Chlamydomonas</taxon>
    </lineage>
</organism>
<dbReference type="PANTHER" id="PTHR12393:SF6">
    <property type="entry name" value="SPHINGOMYELIN PHOSPHODIESTERASE 2"/>
    <property type="match status" value="1"/>
</dbReference>
<dbReference type="GO" id="GO:0071944">
    <property type="term" value="C:cell periphery"/>
    <property type="evidence" value="ECO:0007669"/>
    <property type="project" value="TreeGrafter"/>
</dbReference>
<evidence type="ECO:0000256" key="1">
    <source>
        <dbReference type="SAM" id="MobiDB-lite"/>
    </source>
</evidence>
<feature type="region of interest" description="Disordered" evidence="1">
    <location>
        <begin position="836"/>
        <end position="865"/>
    </location>
</feature>
<evidence type="ECO:0000313" key="3">
    <source>
        <dbReference type="Proteomes" id="UP000613740"/>
    </source>
</evidence>
<dbReference type="SUPFAM" id="SSF48403">
    <property type="entry name" value="Ankyrin repeat"/>
    <property type="match status" value="1"/>
</dbReference>
<dbReference type="GO" id="GO:0005783">
    <property type="term" value="C:endoplasmic reticulum"/>
    <property type="evidence" value="ECO:0007669"/>
    <property type="project" value="TreeGrafter"/>
</dbReference>
<dbReference type="EMBL" id="JAEHOD010000058">
    <property type="protein sequence ID" value="KAG2434362.1"/>
    <property type="molecule type" value="Genomic_DNA"/>
</dbReference>
<feature type="compositionally biased region" description="Gly residues" evidence="1">
    <location>
        <begin position="551"/>
        <end position="561"/>
    </location>
</feature>
<dbReference type="GO" id="GO:0030149">
    <property type="term" value="P:sphingolipid catabolic process"/>
    <property type="evidence" value="ECO:0007669"/>
    <property type="project" value="TreeGrafter"/>
</dbReference>
<feature type="region of interest" description="Disordered" evidence="1">
    <location>
        <begin position="183"/>
        <end position="221"/>
    </location>
</feature>
<feature type="region of interest" description="Disordered" evidence="1">
    <location>
        <begin position="551"/>
        <end position="604"/>
    </location>
</feature>
<comment type="caution">
    <text evidence="2">The sequence shown here is derived from an EMBL/GenBank/DDBJ whole genome shotgun (WGS) entry which is preliminary data.</text>
</comment>
<sequence length="865" mass="89417">MPISKVAATGPEKAQQPWPGDAFVRHWGRAEPWRALNLRERRRLLCLAAGSGHAASLAAVLAHCGCALDVHALEAAAAAGDVSACETLLSAGCEWGQSVFAAAAAAGQLPVCQAFWAAGLRPLPIRNCRCSVVEAACRGGHTHVLEWLEQVGFVRLLAPPPPALPSISSASAAAGKVAPAAADTSGSSSRASGNCSASSSSAATSSAHSTKGSSSKATSPPPAATAPDAMYYLHAFAAIAAAAHGHTALLRRLLDFGRSRYAYDQAGIGYGGAHDDDDNSVGSSASSRLPVDGVARPHRLGLALAVAGGCSVEQFAAVFDDFMAREWGHDANGGGMSLGELHAAMLRRAAGSPLPDGTWRDKVDFLLTRVRERLGQGEAGAAAGGLAAAGAGWARDPEVGVEGPWSVWEGAAHHSDPAEVERRVRFLVSRGLQPDPGALRAVAAAGSVGAARLLLEQCGVQLTPAVAGEAARFGRLGVVAWLCAEHRVPIDERLVLSALTGVWRVNFSAAAGLSYGSLHSRSGPPQNGTAGGAMQLLRWVVRGLAEVTAGGGNAGRGGTGSGLVNPLSKHSLDGANERGGLGGADGGLGAGGASPTPDGPPASRQHAGLWLHVLEEACASGVSHIDLLEQLLERTGLLAPRPVAAAAAGAAVADEDEEEDTVDRAAIATRLANGLLAGGSEAAVHWAARRLRELCRGAAVPALTPVQLWKAALGGNLAAVRAACATGLAHMPDWLPECACEAGQPAGGHVAGAMRFFLEQPTCRGAKNWRRLWRRLRAEQAERFWVVHLTPAQMEWLRRRQKQQAEKRRQAASQVADRVLCGLGGMLRRMCGWRGAGGGGDNEEEAVEVEVKNAPDPQKLQEKEL</sequence>
<keyword evidence="3" id="KW-1185">Reference proteome</keyword>
<dbReference type="Proteomes" id="UP000613740">
    <property type="component" value="Unassembled WGS sequence"/>
</dbReference>
<dbReference type="GO" id="GO:0016020">
    <property type="term" value="C:membrane"/>
    <property type="evidence" value="ECO:0007669"/>
    <property type="project" value="TreeGrafter"/>
</dbReference>
<feature type="compositionally biased region" description="Basic and acidic residues" evidence="1">
    <location>
        <begin position="849"/>
        <end position="865"/>
    </location>
</feature>
<name>A0A835SW15_9CHLO</name>
<dbReference type="PANTHER" id="PTHR12393">
    <property type="entry name" value="SPHINGOMYELIN PHOSPHODIESTERASE RELATED"/>
    <property type="match status" value="1"/>
</dbReference>
<dbReference type="OrthoDB" id="63159at2759"/>
<reference evidence="2" key="1">
    <citation type="journal article" date="2020" name="bioRxiv">
        <title>Comparative genomics of Chlamydomonas.</title>
        <authorList>
            <person name="Craig R.J."/>
            <person name="Hasan A.R."/>
            <person name="Ness R.W."/>
            <person name="Keightley P.D."/>
        </authorList>
    </citation>
    <scope>NUCLEOTIDE SEQUENCE</scope>
    <source>
        <strain evidence="2">CCAP 11/173</strain>
    </source>
</reference>
<feature type="compositionally biased region" description="Gly residues" evidence="1">
    <location>
        <begin position="577"/>
        <end position="592"/>
    </location>
</feature>
<protein>
    <submittedName>
        <fullName evidence="2">Uncharacterized protein</fullName>
    </submittedName>
</protein>
<accession>A0A835SW15</accession>
<proteinExistence type="predicted"/>
<dbReference type="AlphaFoldDB" id="A0A835SW15"/>
<gene>
    <name evidence="2" type="ORF">HYH02_012377</name>
</gene>